<dbReference type="Pfam" id="PF01612">
    <property type="entry name" value="DNA_pol_A_exo1"/>
    <property type="match status" value="1"/>
</dbReference>
<dbReference type="EMBL" id="AZBU02000011">
    <property type="protein sequence ID" value="TKR60821.1"/>
    <property type="molecule type" value="Genomic_DNA"/>
</dbReference>
<protein>
    <recommendedName>
        <fullName evidence="1">3'-5' exonuclease domain-containing protein</fullName>
    </recommendedName>
</protein>
<sequence>MLYVKTFDDDCCSFLQTITNSDWEGDLRHRPYAEIGEALFVNGIKDLSHKDTLKFLGKILLRIDRYVQVRVHLQSWTARGMSLKQILIQCFMNYIATIWKTSDDFPVYHMVYNSRSLVLEVIPAIVAHEFPPAANFWNHSGIERQDSDLHRDFMGIVCKLSDRGLASVEVILYSLKSAFLKPYRPTGYRLLCQGLLRGKIEASFIEDFFSRKTTNEIRAGRMALYYVWTTTRTIEEYKIAVKSFFKSDEVSEEMFETFKKNFEQTMLDLKNELPKNNRMEPKRSELHVCEAIGAFYHRNELAKNQMTDIFCEAICQRYDMATFIAQTVRMVGQDPNEASLWEHPCHSGMNIRSLPILNADLHSPHDKPEDPHTMGIPSYIDVEIIVCNRGLNELERYFRVLAGDDELPIVGVDAEWSMYCKKTKANLLQVAGPHRIFLIDLDAFDENQLSRCYNIVFGPHYPVWKIGYQFREDLAQLRRTCPTEKVLYAPSRVVCITRLIMAVQKHAPEETEKGFGTAAAAGDFSERALKSMGLAKMTEMFLGCRLDKAEQLSVWTRRPLRVSQQRYAALDAFVLVRLFQKFDRFCQFHNINLLPILQDLPEPSSKMPFMLVSEFDPFKHATVTAFDMFPIENDYHRN</sequence>
<organism evidence="2 3">
    <name type="scientific">Steinernema carpocapsae</name>
    <name type="common">Entomopathogenic nematode</name>
    <dbReference type="NCBI Taxonomy" id="34508"/>
    <lineage>
        <taxon>Eukaryota</taxon>
        <taxon>Metazoa</taxon>
        <taxon>Ecdysozoa</taxon>
        <taxon>Nematoda</taxon>
        <taxon>Chromadorea</taxon>
        <taxon>Rhabditida</taxon>
        <taxon>Tylenchina</taxon>
        <taxon>Panagrolaimomorpha</taxon>
        <taxon>Strongyloidoidea</taxon>
        <taxon>Steinernematidae</taxon>
        <taxon>Steinernema</taxon>
    </lineage>
</organism>
<dbReference type="PANTHER" id="PTHR47765">
    <property type="entry name" value="3'-5' EXONUCLEASE DOMAIN-CONTAINING PROTEIN"/>
    <property type="match status" value="1"/>
</dbReference>
<dbReference type="InterPro" id="IPR002562">
    <property type="entry name" value="3'-5'_exonuclease_dom"/>
</dbReference>
<dbReference type="GO" id="GO:0006139">
    <property type="term" value="P:nucleobase-containing compound metabolic process"/>
    <property type="evidence" value="ECO:0007669"/>
    <property type="project" value="InterPro"/>
</dbReference>
<dbReference type="InterPro" id="IPR012337">
    <property type="entry name" value="RNaseH-like_sf"/>
</dbReference>
<dbReference type="STRING" id="34508.A0A4U5LX67"/>
<dbReference type="GO" id="GO:0003676">
    <property type="term" value="F:nucleic acid binding"/>
    <property type="evidence" value="ECO:0007669"/>
    <property type="project" value="InterPro"/>
</dbReference>
<evidence type="ECO:0000313" key="3">
    <source>
        <dbReference type="Proteomes" id="UP000298663"/>
    </source>
</evidence>
<name>A0A4U5LX67_STECR</name>
<dbReference type="AlphaFoldDB" id="A0A4U5LX67"/>
<accession>A0A4U5LX67</accession>
<dbReference type="InterPro" id="IPR052408">
    <property type="entry name" value="Exonuclease_MUT-7-like"/>
</dbReference>
<comment type="caution">
    <text evidence="2">The sequence shown here is derived from an EMBL/GenBank/DDBJ whole genome shotgun (WGS) entry which is preliminary data.</text>
</comment>
<evidence type="ECO:0000313" key="2">
    <source>
        <dbReference type="EMBL" id="TKR60821.1"/>
    </source>
</evidence>
<reference evidence="2 3" key="1">
    <citation type="journal article" date="2015" name="Genome Biol.">
        <title>Comparative genomics of Steinernema reveals deeply conserved gene regulatory networks.</title>
        <authorList>
            <person name="Dillman A.R."/>
            <person name="Macchietto M."/>
            <person name="Porter C.F."/>
            <person name="Rogers A."/>
            <person name="Williams B."/>
            <person name="Antoshechkin I."/>
            <person name="Lee M.M."/>
            <person name="Goodwin Z."/>
            <person name="Lu X."/>
            <person name="Lewis E.E."/>
            <person name="Goodrich-Blair H."/>
            <person name="Stock S.P."/>
            <person name="Adams B.J."/>
            <person name="Sternberg P.W."/>
            <person name="Mortazavi A."/>
        </authorList>
    </citation>
    <scope>NUCLEOTIDE SEQUENCE [LARGE SCALE GENOMIC DNA]</scope>
    <source>
        <strain evidence="2 3">ALL</strain>
    </source>
</reference>
<dbReference type="Proteomes" id="UP000298663">
    <property type="component" value="Unassembled WGS sequence"/>
</dbReference>
<dbReference type="GO" id="GO:0008408">
    <property type="term" value="F:3'-5' exonuclease activity"/>
    <property type="evidence" value="ECO:0007669"/>
    <property type="project" value="InterPro"/>
</dbReference>
<feature type="domain" description="3'-5' exonuclease" evidence="1">
    <location>
        <begin position="406"/>
        <end position="583"/>
    </location>
</feature>
<dbReference type="Gene3D" id="3.30.420.10">
    <property type="entry name" value="Ribonuclease H-like superfamily/Ribonuclease H"/>
    <property type="match status" value="1"/>
</dbReference>
<gene>
    <name evidence="2" type="ORF">L596_028008</name>
</gene>
<evidence type="ECO:0000259" key="1">
    <source>
        <dbReference type="Pfam" id="PF01612"/>
    </source>
</evidence>
<reference evidence="2 3" key="2">
    <citation type="journal article" date="2019" name="G3 (Bethesda)">
        <title>Hybrid Assembly of the Genome of the Entomopathogenic Nematode Steinernema carpocapsae Identifies the X-Chromosome.</title>
        <authorList>
            <person name="Serra L."/>
            <person name="Macchietto M."/>
            <person name="Macias-Munoz A."/>
            <person name="McGill C.J."/>
            <person name="Rodriguez I.M."/>
            <person name="Rodriguez B."/>
            <person name="Murad R."/>
            <person name="Mortazavi A."/>
        </authorList>
    </citation>
    <scope>NUCLEOTIDE SEQUENCE [LARGE SCALE GENOMIC DNA]</scope>
    <source>
        <strain evidence="2 3">ALL</strain>
    </source>
</reference>
<keyword evidence="3" id="KW-1185">Reference proteome</keyword>
<dbReference type="OrthoDB" id="18193at2759"/>
<dbReference type="PANTHER" id="PTHR47765:SF3">
    <property type="entry name" value="3'-5' EXONUCLEASE DOMAIN-CONTAINING PROTEIN"/>
    <property type="match status" value="1"/>
</dbReference>
<dbReference type="InterPro" id="IPR036397">
    <property type="entry name" value="RNaseH_sf"/>
</dbReference>
<proteinExistence type="predicted"/>
<dbReference type="SUPFAM" id="SSF53098">
    <property type="entry name" value="Ribonuclease H-like"/>
    <property type="match status" value="1"/>
</dbReference>